<sequence length="319" mass="34910">MERFKGMVYLFCAFSFAGSSVIAARFFQSSLGTFTISAVSLLLALLCLLPLSGKKLMRTIRLLSAKEWIVLTYQALFGVFLFRMFLLYGLDKTSAAEAGILTGATPAVTVLLATVLLKETMDRTKLMGIVSTVAGILLIQDVFLFGDRFSLSHTVGNVLVLLAAVSESLFNVFSRSGAVASVIAEKESTHPVVQTTLVSAIALILCLIPAIFEQPIYSLSIIGWKEWLTLIWYGPFVTALAFIFWYAGIKRCHVSTAAALSGMMPFSALLLSVWLLGEHAGWQQWSGGLLVILGMVLIGREQPSITRRELADRELLIQK</sequence>
<comment type="similarity">
    <text evidence="2">Belongs to the EamA transporter family.</text>
</comment>
<evidence type="ECO:0000256" key="4">
    <source>
        <dbReference type="ARBA" id="ARBA00022989"/>
    </source>
</evidence>
<evidence type="ECO:0000256" key="2">
    <source>
        <dbReference type="ARBA" id="ARBA00007362"/>
    </source>
</evidence>
<organism evidence="8 9">
    <name type="scientific">Brevibacillus choshinensis</name>
    <dbReference type="NCBI Taxonomy" id="54911"/>
    <lineage>
        <taxon>Bacteria</taxon>
        <taxon>Bacillati</taxon>
        <taxon>Bacillota</taxon>
        <taxon>Bacilli</taxon>
        <taxon>Bacillales</taxon>
        <taxon>Paenibacillaceae</taxon>
        <taxon>Brevibacillus</taxon>
    </lineage>
</organism>
<dbReference type="Proteomes" id="UP000051063">
    <property type="component" value="Unassembled WGS sequence"/>
</dbReference>
<feature type="transmembrane region" description="Helical" evidence="6">
    <location>
        <begin position="151"/>
        <end position="170"/>
    </location>
</feature>
<evidence type="ECO:0000313" key="9">
    <source>
        <dbReference type="Proteomes" id="UP000051063"/>
    </source>
</evidence>
<feature type="transmembrane region" description="Helical" evidence="6">
    <location>
        <begin position="254"/>
        <end position="276"/>
    </location>
</feature>
<dbReference type="Gene3D" id="1.10.3730.20">
    <property type="match status" value="2"/>
</dbReference>
<reference evidence="8 9" key="1">
    <citation type="submission" date="2015-09" db="EMBL/GenBank/DDBJ databases">
        <title>Genome sequencing project for genomic taxonomy and phylogenomics of Bacillus-like bacteria.</title>
        <authorList>
            <person name="Liu B."/>
            <person name="Wang J."/>
            <person name="Zhu Y."/>
            <person name="Liu G."/>
            <person name="Chen Q."/>
            <person name="Chen Z."/>
            <person name="Lan J."/>
            <person name="Che J."/>
            <person name="Ge C."/>
            <person name="Shi H."/>
            <person name="Pan Z."/>
            <person name="Liu X."/>
        </authorList>
    </citation>
    <scope>NUCLEOTIDE SEQUENCE [LARGE SCALE GENOMIC DNA]</scope>
    <source>
        <strain evidence="8 9">DSM 8552</strain>
    </source>
</reference>
<keyword evidence="4 6" id="KW-1133">Transmembrane helix</keyword>
<dbReference type="InterPro" id="IPR037185">
    <property type="entry name" value="EmrE-like"/>
</dbReference>
<evidence type="ECO:0000256" key="3">
    <source>
        <dbReference type="ARBA" id="ARBA00022692"/>
    </source>
</evidence>
<feature type="transmembrane region" description="Helical" evidence="6">
    <location>
        <begin position="126"/>
        <end position="145"/>
    </location>
</feature>
<feature type="transmembrane region" description="Helical" evidence="6">
    <location>
        <begin position="96"/>
        <end position="117"/>
    </location>
</feature>
<evidence type="ECO:0000256" key="6">
    <source>
        <dbReference type="SAM" id="Phobius"/>
    </source>
</evidence>
<protein>
    <recommendedName>
        <fullName evidence="7">EamA domain-containing protein</fullName>
    </recommendedName>
</protein>
<proteinExistence type="inferred from homology"/>
<dbReference type="SUPFAM" id="SSF103481">
    <property type="entry name" value="Multidrug resistance efflux transporter EmrE"/>
    <property type="match status" value="2"/>
</dbReference>
<accession>A0ABR5NF85</accession>
<evidence type="ECO:0000313" key="8">
    <source>
        <dbReference type="EMBL" id="KQL50214.1"/>
    </source>
</evidence>
<evidence type="ECO:0000256" key="5">
    <source>
        <dbReference type="ARBA" id="ARBA00023136"/>
    </source>
</evidence>
<feature type="domain" description="EamA" evidence="7">
    <location>
        <begin position="5"/>
        <end position="139"/>
    </location>
</feature>
<feature type="transmembrane region" description="Helical" evidence="6">
    <location>
        <begin position="282"/>
        <end position="299"/>
    </location>
</feature>
<feature type="transmembrane region" description="Helical" evidence="6">
    <location>
        <begin position="227"/>
        <end position="247"/>
    </location>
</feature>
<gene>
    <name evidence="8" type="ORF">AN963_09520</name>
</gene>
<feature type="transmembrane region" description="Helical" evidence="6">
    <location>
        <begin position="191"/>
        <end position="212"/>
    </location>
</feature>
<evidence type="ECO:0000256" key="1">
    <source>
        <dbReference type="ARBA" id="ARBA00004127"/>
    </source>
</evidence>
<evidence type="ECO:0000259" key="7">
    <source>
        <dbReference type="Pfam" id="PF00892"/>
    </source>
</evidence>
<feature type="transmembrane region" description="Helical" evidence="6">
    <location>
        <begin position="33"/>
        <end position="51"/>
    </location>
</feature>
<dbReference type="Pfam" id="PF00892">
    <property type="entry name" value="EamA"/>
    <property type="match status" value="2"/>
</dbReference>
<dbReference type="InterPro" id="IPR050638">
    <property type="entry name" value="AA-Vitamin_Transporters"/>
</dbReference>
<keyword evidence="9" id="KW-1185">Reference proteome</keyword>
<name>A0ABR5NF85_BRECH</name>
<comment type="subcellular location">
    <subcellularLocation>
        <location evidence="1">Endomembrane system</location>
        <topology evidence="1">Multi-pass membrane protein</topology>
    </subcellularLocation>
</comment>
<dbReference type="EMBL" id="LJJB01000007">
    <property type="protein sequence ID" value="KQL50214.1"/>
    <property type="molecule type" value="Genomic_DNA"/>
</dbReference>
<keyword evidence="3 6" id="KW-0812">Transmembrane</keyword>
<feature type="domain" description="EamA" evidence="7">
    <location>
        <begin position="156"/>
        <end position="299"/>
    </location>
</feature>
<comment type="caution">
    <text evidence="8">The sequence shown here is derived from an EMBL/GenBank/DDBJ whole genome shotgun (WGS) entry which is preliminary data.</text>
</comment>
<keyword evidence="5 6" id="KW-0472">Membrane</keyword>
<feature type="transmembrane region" description="Helical" evidence="6">
    <location>
        <begin position="71"/>
        <end position="90"/>
    </location>
</feature>
<dbReference type="InterPro" id="IPR000620">
    <property type="entry name" value="EamA_dom"/>
</dbReference>
<dbReference type="PANTHER" id="PTHR32322:SF2">
    <property type="entry name" value="EAMA DOMAIN-CONTAINING PROTEIN"/>
    <property type="match status" value="1"/>
</dbReference>
<dbReference type="PANTHER" id="PTHR32322">
    <property type="entry name" value="INNER MEMBRANE TRANSPORTER"/>
    <property type="match status" value="1"/>
</dbReference>